<evidence type="ECO:0000313" key="2">
    <source>
        <dbReference type="EMBL" id="SDT16001.1"/>
    </source>
</evidence>
<keyword evidence="1" id="KW-0732">Signal</keyword>
<protein>
    <recommendedName>
        <fullName evidence="4">Bacterial repeat domain-containing protein</fullName>
    </recommendedName>
</protein>
<feature type="signal peptide" evidence="1">
    <location>
        <begin position="1"/>
        <end position="18"/>
    </location>
</feature>
<dbReference type="EMBL" id="LT629754">
    <property type="protein sequence ID" value="SDT16001.1"/>
    <property type="molecule type" value="Genomic_DNA"/>
</dbReference>
<reference evidence="2 3" key="1">
    <citation type="submission" date="2016-10" db="EMBL/GenBank/DDBJ databases">
        <authorList>
            <person name="Varghese N."/>
            <person name="Submissions S."/>
        </authorList>
    </citation>
    <scope>NUCLEOTIDE SEQUENCE [LARGE SCALE GENOMIC DNA]</scope>
    <source>
        <strain evidence="2 3">MAR_2009_60</strain>
    </source>
</reference>
<dbReference type="RefSeq" id="WP_091607050.1">
    <property type="nucleotide sequence ID" value="NZ_LT629754.1"/>
</dbReference>
<name>A0ABY0UTN0_9FLAO</name>
<gene>
    <name evidence="2" type="ORF">SAMN05192545_2905</name>
</gene>
<accession>A0ABY0UTN0</accession>
<evidence type="ECO:0008006" key="4">
    <source>
        <dbReference type="Google" id="ProtNLM"/>
    </source>
</evidence>
<organism evidence="2 3">
    <name type="scientific">Maribacter dokdonensis</name>
    <dbReference type="NCBI Taxonomy" id="320912"/>
    <lineage>
        <taxon>Bacteria</taxon>
        <taxon>Pseudomonadati</taxon>
        <taxon>Bacteroidota</taxon>
        <taxon>Flavobacteriia</taxon>
        <taxon>Flavobacteriales</taxon>
        <taxon>Flavobacteriaceae</taxon>
        <taxon>Maribacter</taxon>
    </lineage>
</organism>
<evidence type="ECO:0000313" key="3">
    <source>
        <dbReference type="Proteomes" id="UP000199574"/>
    </source>
</evidence>
<dbReference type="Proteomes" id="UP000199574">
    <property type="component" value="Chromosome I"/>
</dbReference>
<evidence type="ECO:0000256" key="1">
    <source>
        <dbReference type="SAM" id="SignalP"/>
    </source>
</evidence>
<dbReference type="GeneID" id="90592201"/>
<sequence length="626" mass="67168">MKKALLIFVMLLSVCVSAQIKVTREGYPKFENKQPTTTVAATDTLMISKVDGIQMGISFADFTNGLNGGTGAYLPLSGGEMQGAIDMGFSSIYDVSDISSISGNFDNIISNDLTPYDSDTWVGSKLVVNRGQFRTAFESNDFVKYREFAGGAVEAITFPKISSTNVQIGTSIGSGMFFDSNGNLQLFKHQDYLHKAAILEWENTSIRNYKFQDKSGTVAFLDDITGSGSIADNSVTSAKIANGTILNEDINDNTIEARKLLDATIVGSKLANGAVDSDRILNGTILEEDLSAAVQNKLNSSGSSDAEDITYDNTTSGLTATDVQGAIDEIITDQDNLQNGIDGNAVNISALEVRSDSIVSVLNTPTISLFDFDEKISSSTAILTDAQDNKRILLDYDDETYTIPSGVFSEGHAISIQSKGNGLVKIIPASGVSFSGWDGFQLDSLGKGITIARINSNVSPEEWFPISGYKKNYLENSNAGNLFTTAFYGNLFSPNSAVIPAGLQNTTGNITQESTTVFNGTTAMRYDYIDGAGDFAYFEFPTSTLSVGDIVTLTFKYYIESAGTARKVQLYDATTGFSTLDLNSTAGVWLDGSVTHTIGQITSGGNRVYLKGDSNFIVDNLKIIKN</sequence>
<feature type="chain" id="PRO_5045660060" description="Bacterial repeat domain-containing protein" evidence="1">
    <location>
        <begin position="19"/>
        <end position="626"/>
    </location>
</feature>
<keyword evidence="3" id="KW-1185">Reference proteome</keyword>
<proteinExistence type="predicted"/>